<evidence type="ECO:0000256" key="21">
    <source>
        <dbReference type="ARBA" id="ARBA00077835"/>
    </source>
</evidence>
<comment type="catalytic activity">
    <reaction evidence="15">
        <text>testosterone + NAD(+) = androst-4-ene-3,17-dione + NADH + H(+)</text>
        <dbReference type="Rhea" id="RHEA:14929"/>
        <dbReference type="ChEBI" id="CHEBI:15378"/>
        <dbReference type="ChEBI" id="CHEBI:16422"/>
        <dbReference type="ChEBI" id="CHEBI:17347"/>
        <dbReference type="ChEBI" id="CHEBI:57540"/>
        <dbReference type="ChEBI" id="CHEBI:57945"/>
        <dbReference type="EC" id="1.1.1.239"/>
    </reaction>
    <physiologicalReaction direction="left-to-right" evidence="15">
        <dbReference type="Rhea" id="RHEA:14930"/>
    </physiologicalReaction>
</comment>
<dbReference type="HOGENOM" id="CLU_010194_1_3_1"/>
<reference evidence="27" key="1">
    <citation type="submission" date="2011-05" db="EMBL/GenBank/DDBJ databases">
        <authorList>
            <person name="Richards S.R."/>
            <person name="Qu J."/>
            <person name="Jiang H."/>
            <person name="Jhangiani S.N."/>
            <person name="Agravi P."/>
            <person name="Goodspeed R."/>
            <person name="Gross S."/>
            <person name="Mandapat C."/>
            <person name="Jackson L."/>
            <person name="Mathew T."/>
            <person name="Pu L."/>
            <person name="Thornton R."/>
            <person name="Saada N."/>
            <person name="Wilczek-Boney K.B."/>
            <person name="Lee S."/>
            <person name="Kovar C."/>
            <person name="Wu Y."/>
            <person name="Scherer S.E."/>
            <person name="Worley K.C."/>
            <person name="Muzny D.M."/>
            <person name="Gibbs R."/>
        </authorList>
    </citation>
    <scope>NUCLEOTIDE SEQUENCE</scope>
    <source>
        <strain evidence="27">Brora</strain>
    </source>
</reference>
<dbReference type="Pfam" id="PF13561">
    <property type="entry name" value="adh_short_C2"/>
    <property type="match status" value="1"/>
</dbReference>
<sequence>MLNGRIALITGAGSGIGRAISQVLAKANARIIAADINENGVKETINQLGNADEHMSIKADVGEPSVGSLLISQIKNKYKQPPDIVVNCAGITADNFITNMSEVDFDRVLRINVKGTYLVIKAATDAMIEHKMNQGSIINIGSIVGKVGNMGQINYAASKAAVGGMTKTTAKEMAKFNIRCNAILPGFIDTPIIKSVPEKLAKKLLKIIPLGRLGTANEIADVCLFLASDQSSFITGSEIEVTGGVFM</sequence>
<keyword evidence="27" id="KW-1185">Reference proteome</keyword>
<evidence type="ECO:0000256" key="24">
    <source>
        <dbReference type="ARBA" id="ARBA00083097"/>
    </source>
</evidence>
<reference evidence="26" key="2">
    <citation type="submission" date="2015-02" db="UniProtKB">
        <authorList>
            <consortium name="EnsemblMetazoa"/>
        </authorList>
    </citation>
    <scope>IDENTIFICATION</scope>
</reference>
<dbReference type="GO" id="GO:0004303">
    <property type="term" value="F:estradiol 17-beta-dehydrogenase [NAD(P)+] activity"/>
    <property type="evidence" value="ECO:0007669"/>
    <property type="project" value="UniProtKB-EC"/>
</dbReference>
<dbReference type="GO" id="GO:0008210">
    <property type="term" value="P:estrogen metabolic process"/>
    <property type="evidence" value="ECO:0007669"/>
    <property type="project" value="UniProtKB-ARBA"/>
</dbReference>
<evidence type="ECO:0000256" key="6">
    <source>
        <dbReference type="ARBA" id="ARBA00022553"/>
    </source>
</evidence>
<evidence type="ECO:0000256" key="16">
    <source>
        <dbReference type="ARBA" id="ARBA00050435"/>
    </source>
</evidence>
<evidence type="ECO:0000256" key="3">
    <source>
        <dbReference type="ARBA" id="ARBA00006484"/>
    </source>
</evidence>
<dbReference type="EC" id="1.1.1.239" evidence="19"/>
<dbReference type="GO" id="GO:0048038">
    <property type="term" value="F:quinone binding"/>
    <property type="evidence" value="ECO:0007669"/>
    <property type="project" value="TreeGrafter"/>
</dbReference>
<evidence type="ECO:0000256" key="22">
    <source>
        <dbReference type="ARBA" id="ARBA00081419"/>
    </source>
</evidence>
<evidence type="ECO:0000256" key="1">
    <source>
        <dbReference type="ARBA" id="ARBA00004305"/>
    </source>
</evidence>
<comment type="subunit">
    <text evidence="18">Heterotetramer with CBR4; contains two molecules of HSD17B8 and CBR4.</text>
</comment>
<dbReference type="PANTHER" id="PTHR42760">
    <property type="entry name" value="SHORT-CHAIN DEHYDROGENASES/REDUCTASES FAMILY MEMBER"/>
    <property type="match status" value="1"/>
</dbReference>
<evidence type="ECO:0000256" key="19">
    <source>
        <dbReference type="ARBA" id="ARBA00066822"/>
    </source>
</evidence>
<dbReference type="EMBL" id="JH431564">
    <property type="status" value="NOT_ANNOTATED_CDS"/>
    <property type="molecule type" value="Genomic_DNA"/>
</dbReference>
<dbReference type="FunFam" id="3.40.50.720:FF:000231">
    <property type="entry name" value="Estradiol 17-beta-dehydrogenase 8"/>
    <property type="match status" value="1"/>
</dbReference>
<name>T1IUU5_STRMM</name>
<evidence type="ECO:0000256" key="12">
    <source>
        <dbReference type="ARBA" id="ARBA00023160"/>
    </source>
</evidence>
<evidence type="ECO:0000256" key="10">
    <source>
        <dbReference type="ARBA" id="ARBA00023098"/>
    </source>
</evidence>
<keyword evidence="6" id="KW-0597">Phosphoprotein</keyword>
<dbReference type="PRINTS" id="PR00080">
    <property type="entry name" value="SDRFAMILY"/>
</dbReference>
<keyword evidence="5" id="KW-0444">Lipid biosynthesis</keyword>
<evidence type="ECO:0000256" key="2">
    <source>
        <dbReference type="ARBA" id="ARBA00005194"/>
    </source>
</evidence>
<dbReference type="GO" id="GO:0047035">
    <property type="term" value="F:testosterone dehydrogenase (NAD+) activity"/>
    <property type="evidence" value="ECO:0007669"/>
    <property type="project" value="UniProtKB-EC"/>
</dbReference>
<keyword evidence="8" id="KW-0560">Oxidoreductase</keyword>
<dbReference type="OMA" id="LFGVQCD"/>
<comment type="subcellular location">
    <subcellularLocation>
        <location evidence="1">Mitochondrion matrix</location>
    </subcellularLocation>
</comment>
<evidence type="ECO:0000256" key="5">
    <source>
        <dbReference type="ARBA" id="ARBA00022516"/>
    </source>
</evidence>
<dbReference type="PROSITE" id="PS00061">
    <property type="entry name" value="ADH_SHORT"/>
    <property type="match status" value="1"/>
</dbReference>
<evidence type="ECO:0000256" key="14">
    <source>
        <dbReference type="ARBA" id="ARBA00049069"/>
    </source>
</evidence>
<dbReference type="InterPro" id="IPR036291">
    <property type="entry name" value="NAD(P)-bd_dom_sf"/>
</dbReference>
<dbReference type="Proteomes" id="UP000014500">
    <property type="component" value="Unassembled WGS sequence"/>
</dbReference>
<dbReference type="GO" id="GO:0005759">
    <property type="term" value="C:mitochondrial matrix"/>
    <property type="evidence" value="ECO:0007669"/>
    <property type="project" value="UniProtKB-SubCell"/>
</dbReference>
<evidence type="ECO:0000256" key="18">
    <source>
        <dbReference type="ARBA" id="ARBA00065174"/>
    </source>
</evidence>
<dbReference type="STRING" id="126957.T1IUU5"/>
<dbReference type="EnsemblMetazoa" id="SMAR004926-RA">
    <property type="protein sequence ID" value="SMAR004926-PA"/>
    <property type="gene ID" value="SMAR004926"/>
</dbReference>
<dbReference type="PhylomeDB" id="T1IUU5"/>
<comment type="catalytic activity">
    <reaction evidence="17">
        <text>a (3R)-3-hydroxyacyl-CoA + NAD(+) = a 3-oxoacyl-CoA + NADH + H(+)</text>
        <dbReference type="Rhea" id="RHEA:32711"/>
        <dbReference type="ChEBI" id="CHEBI:15378"/>
        <dbReference type="ChEBI" id="CHEBI:57319"/>
        <dbReference type="ChEBI" id="CHEBI:57540"/>
        <dbReference type="ChEBI" id="CHEBI:57945"/>
        <dbReference type="ChEBI" id="CHEBI:90726"/>
        <dbReference type="EC" id="1.1.1.n12"/>
    </reaction>
    <physiologicalReaction direction="left-to-right" evidence="17">
        <dbReference type="Rhea" id="RHEA:32712"/>
    </physiologicalReaction>
</comment>
<keyword evidence="11" id="KW-0496">Mitochondrion</keyword>
<comment type="pathway">
    <text evidence="13">Steroid biosynthesis; estrogen biosynthesis.</text>
</comment>
<dbReference type="EC" id="1.1.1.n12" evidence="4"/>
<comment type="similarity">
    <text evidence="3">Belongs to the short-chain dehydrogenases/reductases (SDR) family.</text>
</comment>
<evidence type="ECO:0000256" key="25">
    <source>
        <dbReference type="ARBA" id="ARBA00083258"/>
    </source>
</evidence>
<dbReference type="InterPro" id="IPR002347">
    <property type="entry name" value="SDR_fam"/>
</dbReference>
<comment type="catalytic activity">
    <reaction evidence="14">
        <text>17beta-estradiol + NAD(+) = estrone + NADH + H(+)</text>
        <dbReference type="Rhea" id="RHEA:24612"/>
        <dbReference type="ChEBI" id="CHEBI:15378"/>
        <dbReference type="ChEBI" id="CHEBI:16469"/>
        <dbReference type="ChEBI" id="CHEBI:17263"/>
        <dbReference type="ChEBI" id="CHEBI:57540"/>
        <dbReference type="ChEBI" id="CHEBI:57945"/>
        <dbReference type="EC" id="1.1.1.62"/>
    </reaction>
    <physiologicalReaction direction="left-to-right" evidence="14">
        <dbReference type="Rhea" id="RHEA:24613"/>
    </physiologicalReaction>
    <physiologicalReaction direction="right-to-left" evidence="14">
        <dbReference type="Rhea" id="RHEA:24614"/>
    </physiologicalReaction>
</comment>
<evidence type="ECO:0000313" key="27">
    <source>
        <dbReference type="Proteomes" id="UP000014500"/>
    </source>
</evidence>
<keyword evidence="9" id="KW-0520">NAD</keyword>
<dbReference type="Gene3D" id="3.40.50.720">
    <property type="entry name" value="NAD(P)-binding Rossmann-like Domain"/>
    <property type="match status" value="1"/>
</dbReference>
<dbReference type="eggNOG" id="KOG1200">
    <property type="taxonomic scope" value="Eukaryota"/>
</dbReference>
<evidence type="ECO:0000256" key="8">
    <source>
        <dbReference type="ARBA" id="ARBA00023002"/>
    </source>
</evidence>
<evidence type="ECO:0000256" key="11">
    <source>
        <dbReference type="ARBA" id="ARBA00023128"/>
    </source>
</evidence>
<keyword evidence="10" id="KW-0443">Lipid metabolism</keyword>
<comment type="pathway">
    <text evidence="2">Lipid metabolism; fatty acid biosynthesis.</text>
</comment>
<dbReference type="InterPro" id="IPR020904">
    <property type="entry name" value="Sc_DH/Rdtase_CS"/>
</dbReference>
<evidence type="ECO:0000256" key="23">
    <source>
        <dbReference type="ARBA" id="ARBA00081936"/>
    </source>
</evidence>
<accession>T1IUU5</accession>
<dbReference type="GO" id="GO:0006633">
    <property type="term" value="P:fatty acid biosynthetic process"/>
    <property type="evidence" value="ECO:0007669"/>
    <property type="project" value="UniProtKB-KW"/>
</dbReference>
<evidence type="ECO:0000256" key="15">
    <source>
        <dbReference type="ARBA" id="ARBA00050232"/>
    </source>
</evidence>
<evidence type="ECO:0000313" key="26">
    <source>
        <dbReference type="EnsemblMetazoa" id="SMAR004926-PA"/>
    </source>
</evidence>
<evidence type="ECO:0000256" key="4">
    <source>
        <dbReference type="ARBA" id="ARBA00012456"/>
    </source>
</evidence>
<dbReference type="SUPFAM" id="SSF51735">
    <property type="entry name" value="NAD(P)-binding Rossmann-fold domains"/>
    <property type="match status" value="1"/>
</dbReference>
<evidence type="ECO:0000256" key="9">
    <source>
        <dbReference type="ARBA" id="ARBA00023027"/>
    </source>
</evidence>
<proteinExistence type="inferred from homology"/>
<comment type="catalytic activity">
    <reaction evidence="16">
        <text>17beta-hydroxy-5alpha-androstan-3-one + NAD(+) = 5alpha-androstan-3,17-dione + NADH + H(+)</text>
        <dbReference type="Rhea" id="RHEA:41992"/>
        <dbReference type="ChEBI" id="CHEBI:15378"/>
        <dbReference type="ChEBI" id="CHEBI:15994"/>
        <dbReference type="ChEBI" id="CHEBI:16330"/>
        <dbReference type="ChEBI" id="CHEBI:57540"/>
        <dbReference type="ChEBI" id="CHEBI:57945"/>
    </reaction>
    <physiologicalReaction direction="left-to-right" evidence="16">
        <dbReference type="Rhea" id="RHEA:41993"/>
    </physiologicalReaction>
</comment>
<dbReference type="PRINTS" id="PR00081">
    <property type="entry name" value="GDHRDH"/>
</dbReference>
<evidence type="ECO:0000256" key="7">
    <source>
        <dbReference type="ARBA" id="ARBA00022832"/>
    </source>
</evidence>
<organism evidence="26 27">
    <name type="scientific">Strigamia maritima</name>
    <name type="common">European centipede</name>
    <name type="synonym">Geophilus maritimus</name>
    <dbReference type="NCBI Taxonomy" id="126957"/>
    <lineage>
        <taxon>Eukaryota</taxon>
        <taxon>Metazoa</taxon>
        <taxon>Ecdysozoa</taxon>
        <taxon>Arthropoda</taxon>
        <taxon>Myriapoda</taxon>
        <taxon>Chilopoda</taxon>
        <taxon>Pleurostigmophora</taxon>
        <taxon>Geophilomorpha</taxon>
        <taxon>Linotaeniidae</taxon>
        <taxon>Strigamia</taxon>
    </lineage>
</organism>
<evidence type="ECO:0000256" key="13">
    <source>
        <dbReference type="ARBA" id="ARBA00037929"/>
    </source>
</evidence>
<dbReference type="PANTHER" id="PTHR42760:SF83">
    <property type="entry name" value="(3R)-3-HYDROXYACYL-COA DEHYDROGENASE"/>
    <property type="match status" value="1"/>
</dbReference>
<evidence type="ECO:0000256" key="17">
    <source>
        <dbReference type="ARBA" id="ARBA00052680"/>
    </source>
</evidence>
<keyword evidence="7" id="KW-0276">Fatty acid metabolism</keyword>
<protein>
    <recommendedName>
        <fullName evidence="20">(3R)-3-hydroxyacyl-CoA dehydrogenase</fullName>
        <ecNumber evidence="19">1.1.1.239</ecNumber>
        <ecNumber evidence="4">1.1.1.n12</ecNumber>
    </recommendedName>
    <alternativeName>
        <fullName evidence="22">17-beta-hydroxysteroid dehydrogenase 8</fullName>
    </alternativeName>
    <alternativeName>
        <fullName evidence="21">3-ketoacyl-[acyl-carrier-protein] reductase alpha subunit</fullName>
    </alternativeName>
    <alternativeName>
        <fullName evidence="24">3-oxoacyl-[acyl-carrier-protein] reductase</fullName>
    </alternativeName>
    <alternativeName>
        <fullName evidence="25">Estradiol 17-beta-dehydrogenase 8</fullName>
    </alternativeName>
    <alternativeName>
        <fullName evidence="23">Testosterone 17-beta-dehydrogenase 8</fullName>
    </alternativeName>
</protein>
<dbReference type="AlphaFoldDB" id="T1IUU5"/>
<evidence type="ECO:0000256" key="20">
    <source>
        <dbReference type="ARBA" id="ARBA00070911"/>
    </source>
</evidence>
<keyword evidence="12" id="KW-0275">Fatty acid biosynthesis</keyword>